<evidence type="ECO:0000313" key="4">
    <source>
        <dbReference type="Proteomes" id="UP000596661"/>
    </source>
</evidence>
<feature type="domain" description="RNase H type-1" evidence="2">
    <location>
        <begin position="860"/>
        <end position="982"/>
    </location>
</feature>
<keyword evidence="4" id="KW-1185">Reference proteome</keyword>
<dbReference type="PANTHER" id="PTHR47074">
    <property type="entry name" value="BNAC02G40300D PROTEIN"/>
    <property type="match status" value="1"/>
</dbReference>
<dbReference type="InterPro" id="IPR012337">
    <property type="entry name" value="RNaseH-like_sf"/>
</dbReference>
<dbReference type="OMA" id="ANMINAY"/>
<dbReference type="GO" id="GO:0004523">
    <property type="term" value="F:RNA-DNA hybrid ribonuclease activity"/>
    <property type="evidence" value="ECO:0007669"/>
    <property type="project" value="InterPro"/>
</dbReference>
<dbReference type="Gene3D" id="3.30.420.10">
    <property type="entry name" value="Ribonuclease H-like superfamily/Ribonuclease H"/>
    <property type="match status" value="1"/>
</dbReference>
<reference evidence="3" key="1">
    <citation type="submission" date="2018-11" db="EMBL/GenBank/DDBJ databases">
        <authorList>
            <person name="Grassa J C."/>
        </authorList>
    </citation>
    <scope>NUCLEOTIDE SEQUENCE [LARGE SCALE GENOMIC DNA]</scope>
</reference>
<dbReference type="SUPFAM" id="SSF53098">
    <property type="entry name" value="Ribonuclease H-like"/>
    <property type="match status" value="1"/>
</dbReference>
<dbReference type="InterPro" id="IPR044730">
    <property type="entry name" value="RNase_H-like_dom_plant"/>
</dbReference>
<dbReference type="Proteomes" id="UP000596661">
    <property type="component" value="Chromosome 4"/>
</dbReference>
<dbReference type="PANTHER" id="PTHR47074:SF11">
    <property type="entry name" value="REVERSE TRANSCRIPTASE-LIKE PROTEIN"/>
    <property type="match status" value="1"/>
</dbReference>
<dbReference type="InterPro" id="IPR052929">
    <property type="entry name" value="RNase_H-like_EbsB-rel"/>
</dbReference>
<dbReference type="EMBL" id="UZAU01000401">
    <property type="status" value="NOT_ANNOTATED_CDS"/>
    <property type="molecule type" value="Genomic_DNA"/>
</dbReference>
<reference evidence="3" key="2">
    <citation type="submission" date="2021-03" db="UniProtKB">
        <authorList>
            <consortium name="EnsemblPlants"/>
        </authorList>
    </citation>
    <scope>IDENTIFICATION</scope>
</reference>
<dbReference type="Gramene" id="evm.model.04.1946">
    <property type="protein sequence ID" value="cds.evm.model.04.1946"/>
    <property type="gene ID" value="evm.TU.04.1946"/>
</dbReference>
<dbReference type="CDD" id="cd06222">
    <property type="entry name" value="RNase_H_like"/>
    <property type="match status" value="1"/>
</dbReference>
<dbReference type="Pfam" id="PF13456">
    <property type="entry name" value="RVT_3"/>
    <property type="match status" value="1"/>
</dbReference>
<accession>A0A803PF51</accession>
<organism evidence="3 4">
    <name type="scientific">Cannabis sativa</name>
    <name type="common">Hemp</name>
    <name type="synonym">Marijuana</name>
    <dbReference type="NCBI Taxonomy" id="3483"/>
    <lineage>
        <taxon>Eukaryota</taxon>
        <taxon>Viridiplantae</taxon>
        <taxon>Streptophyta</taxon>
        <taxon>Embryophyta</taxon>
        <taxon>Tracheophyta</taxon>
        <taxon>Spermatophyta</taxon>
        <taxon>Magnoliopsida</taxon>
        <taxon>eudicotyledons</taxon>
        <taxon>Gunneridae</taxon>
        <taxon>Pentapetalae</taxon>
        <taxon>rosids</taxon>
        <taxon>fabids</taxon>
        <taxon>Rosales</taxon>
        <taxon>Cannabaceae</taxon>
        <taxon>Cannabis</taxon>
    </lineage>
</organism>
<protein>
    <recommendedName>
        <fullName evidence="2">RNase H type-1 domain-containing protein</fullName>
    </recommendedName>
</protein>
<dbReference type="EnsemblPlants" id="evm.model.04.1946">
    <property type="protein sequence ID" value="cds.evm.model.04.1946"/>
    <property type="gene ID" value="evm.TU.04.1946"/>
</dbReference>
<feature type="region of interest" description="Disordered" evidence="1">
    <location>
        <begin position="1"/>
        <end position="34"/>
    </location>
</feature>
<proteinExistence type="predicted"/>
<dbReference type="InterPro" id="IPR002156">
    <property type="entry name" value="RNaseH_domain"/>
</dbReference>
<evidence type="ECO:0000313" key="3">
    <source>
        <dbReference type="EnsemblPlants" id="cds.evm.model.04.1946"/>
    </source>
</evidence>
<sequence>MAAPRRRQHTIGSPWLRSGANYRGPVTGGGESTQAGVSRNIHGEENNQGLIANLHNIGNPQQIIRGDVPHFVEKDPKAKDKSIQGGNDVASEVILSNNALLVVENKRRRTDVAKELDQDVSMPTKESEFCCEAHGLSGGLAFLWKNEDEGSFGFSQNHIDMKVVALDGSWWRLTGFMESPPKPKRANMDPLKTLKGIQPFHGVIGDLNNVLSQEDKKGGRPYPQWLLQGFQGCLDECGLEDLELLGYPFTWERGRGTREWIEVRLDRALVTNSCVLCSLSLFIEFGSFNIAPSPNFSRVESEESLSHSRRFRFENAWLSEPMCYQLVQDCWDTQSHESISGKISKCAEVLARWGKEVTGDFKARIKHCKTTMSILKPKMDAESVKQYDEARNRLFEVLEQRETFWKQRAKQFWLKGGDKNSKYFHKTASSRKQHNTILQLKDDHGTWVDWNNGLANMINAYYTSLFATANTRCRRYKGKDPRLLTCSLSASEGLSSLLYKYERNGWIHGCKVANGAPRISHMLFADDSYLYCKATLQEAQRIQELLHKFESASGQQVNFAKSSIFFSLNTDHPTQMQICNYLHMAVADEGSFYLGLPSTMSRNKTSVLGFLRDKPRLFKARYFPNGNFLNAQLGSNPSFVWRSILESQSLLKHGIRWCVGDGTRIQITGEPWLPHEENPKVTGLMMLEMFLAERRGTEASFKMQNRFGELAITATTVVQLRTKRVDVSPLCSICHIEQETILHALVTCREVSKCWDRVGIGTSVAPGAGFFDWCSAVFCNKPAAVICRVVAVCWAVWGARNNLVWNKKPFIFEDVVAYAFRYLDQWKAAQISSDSSWPILTAADVSEQWTPPNGTSVKINVDAAMFNDGRSFGLGMVARNSDGLLIAGKMKYTAVQVEVVVAEAIGIREVLSWLKENRWPQVYIETDSLCVVQAIHSSTDMISLFGSVIQDCKTMLASLNNVVISFVKRSVNVVAHSFARAARLYPDCTCSLETVPTELLPCLVADVRV</sequence>
<dbReference type="AlphaFoldDB" id="A0A803PF51"/>
<dbReference type="GO" id="GO:0003676">
    <property type="term" value="F:nucleic acid binding"/>
    <property type="evidence" value="ECO:0007669"/>
    <property type="project" value="InterPro"/>
</dbReference>
<dbReference type="InterPro" id="IPR036397">
    <property type="entry name" value="RNaseH_sf"/>
</dbReference>
<evidence type="ECO:0000256" key="1">
    <source>
        <dbReference type="SAM" id="MobiDB-lite"/>
    </source>
</evidence>
<name>A0A803PF51_CANSA</name>
<evidence type="ECO:0000259" key="2">
    <source>
        <dbReference type="Pfam" id="PF13456"/>
    </source>
</evidence>